<protein>
    <submittedName>
        <fullName evidence="1">Uncharacterized protein</fullName>
    </submittedName>
</protein>
<dbReference type="KEGG" id="pno:SNOG_00474"/>
<dbReference type="EMBL" id="CH445325">
    <property type="protein sequence ID" value="EAT91969.1"/>
    <property type="molecule type" value="Genomic_DNA"/>
</dbReference>
<organism evidence="1 2">
    <name type="scientific">Phaeosphaeria nodorum (strain SN15 / ATCC MYA-4574 / FGSC 10173)</name>
    <name type="common">Glume blotch fungus</name>
    <name type="synonym">Parastagonospora nodorum</name>
    <dbReference type="NCBI Taxonomy" id="321614"/>
    <lineage>
        <taxon>Eukaryota</taxon>
        <taxon>Fungi</taxon>
        <taxon>Dikarya</taxon>
        <taxon>Ascomycota</taxon>
        <taxon>Pezizomycotina</taxon>
        <taxon>Dothideomycetes</taxon>
        <taxon>Pleosporomycetidae</taxon>
        <taxon>Pleosporales</taxon>
        <taxon>Pleosporineae</taxon>
        <taxon>Phaeosphaeriaceae</taxon>
        <taxon>Parastagonospora</taxon>
    </lineage>
</organism>
<reference evidence="2" key="1">
    <citation type="journal article" date="2007" name="Plant Cell">
        <title>Dothideomycete-plant interactions illuminated by genome sequencing and EST analysis of the wheat pathogen Stagonospora nodorum.</title>
        <authorList>
            <person name="Hane J.K."/>
            <person name="Lowe R.G."/>
            <person name="Solomon P.S."/>
            <person name="Tan K.C."/>
            <person name="Schoch C.L."/>
            <person name="Spatafora J.W."/>
            <person name="Crous P.W."/>
            <person name="Kodira C."/>
            <person name="Birren B.W."/>
            <person name="Galagan J.E."/>
            <person name="Torriani S.F."/>
            <person name="McDonald B.A."/>
            <person name="Oliver R.P."/>
        </authorList>
    </citation>
    <scope>NUCLEOTIDE SEQUENCE [LARGE SCALE GENOMIC DNA]</scope>
    <source>
        <strain evidence="2">SN15 / ATCC MYA-4574 / FGSC 10173</strain>
    </source>
</reference>
<name>Q0V690_PHANO</name>
<accession>Q0V690</accession>
<gene>
    <name evidence="1" type="ORF">SNOG_00474</name>
</gene>
<dbReference type="AlphaFoldDB" id="Q0V690"/>
<proteinExistence type="predicted"/>
<sequence length="77" mass="9002">MEHGTGPRIDRRPYCGAGRYDLGTVQPPTIRRTRQFRNENNLFGHMDFAFPVTLWVADGYEAMPFDKDVDHSQFIER</sequence>
<evidence type="ECO:0000313" key="1">
    <source>
        <dbReference type="EMBL" id="EAT91969.1"/>
    </source>
</evidence>
<dbReference type="Proteomes" id="UP000001055">
    <property type="component" value="Unassembled WGS sequence"/>
</dbReference>
<evidence type="ECO:0000313" key="2">
    <source>
        <dbReference type="Proteomes" id="UP000001055"/>
    </source>
</evidence>
<dbReference type="RefSeq" id="XP_001791159.1">
    <property type="nucleotide sequence ID" value="XM_001791107.1"/>
</dbReference>
<dbReference type="GeneID" id="5968099"/>
<dbReference type="InParanoid" id="Q0V690"/>